<gene>
    <name evidence="1" type="ORF">BJY16_006353</name>
</gene>
<evidence type="ECO:0000313" key="2">
    <source>
        <dbReference type="Proteomes" id="UP000546162"/>
    </source>
</evidence>
<keyword evidence="2" id="KW-1185">Reference proteome</keyword>
<comment type="caution">
    <text evidence="1">The sequence shown here is derived from an EMBL/GenBank/DDBJ whole genome shotgun (WGS) entry which is preliminary data.</text>
</comment>
<dbReference type="AlphaFoldDB" id="A0A7W7MAC4"/>
<organism evidence="1 2">
    <name type="scientific">Actinoplanes octamycinicus</name>
    <dbReference type="NCBI Taxonomy" id="135948"/>
    <lineage>
        <taxon>Bacteria</taxon>
        <taxon>Bacillati</taxon>
        <taxon>Actinomycetota</taxon>
        <taxon>Actinomycetes</taxon>
        <taxon>Micromonosporales</taxon>
        <taxon>Micromonosporaceae</taxon>
        <taxon>Actinoplanes</taxon>
    </lineage>
</organism>
<dbReference type="EMBL" id="JACHNB010000001">
    <property type="protein sequence ID" value="MBB4742894.1"/>
    <property type="molecule type" value="Genomic_DNA"/>
</dbReference>
<protein>
    <submittedName>
        <fullName evidence="1">Uncharacterized protein</fullName>
    </submittedName>
</protein>
<evidence type="ECO:0000313" key="1">
    <source>
        <dbReference type="EMBL" id="MBB4742894.1"/>
    </source>
</evidence>
<sequence length="66" mass="7409">MTTIDRGKLGSYERQCVGEELSRLSWLLDTVITPYAQQHPDDEWAHLVLGQLTGARTALQLLARGE</sequence>
<accession>A0A7W7MAC4</accession>
<proteinExistence type="predicted"/>
<dbReference type="Proteomes" id="UP000546162">
    <property type="component" value="Unassembled WGS sequence"/>
</dbReference>
<dbReference type="RefSeq" id="WP_185043195.1">
    <property type="nucleotide sequence ID" value="NZ_BAABFG010000005.1"/>
</dbReference>
<reference evidence="1 2" key="1">
    <citation type="submission" date="2020-08" db="EMBL/GenBank/DDBJ databases">
        <title>Sequencing the genomes of 1000 actinobacteria strains.</title>
        <authorList>
            <person name="Klenk H.-P."/>
        </authorList>
    </citation>
    <scope>NUCLEOTIDE SEQUENCE [LARGE SCALE GENOMIC DNA]</scope>
    <source>
        <strain evidence="1 2">DSM 45809</strain>
    </source>
</reference>
<name>A0A7W7MAC4_9ACTN</name>